<organism evidence="4 5">
    <name type="scientific">Phenylobacterium zucineum (strain HLK1)</name>
    <dbReference type="NCBI Taxonomy" id="450851"/>
    <lineage>
        <taxon>Bacteria</taxon>
        <taxon>Pseudomonadati</taxon>
        <taxon>Pseudomonadota</taxon>
        <taxon>Alphaproteobacteria</taxon>
        <taxon>Caulobacterales</taxon>
        <taxon>Caulobacteraceae</taxon>
        <taxon>Phenylobacterium</taxon>
    </lineage>
</organism>
<dbReference type="STRING" id="450851.PHZ_c1683"/>
<protein>
    <submittedName>
        <fullName evidence="4">MutT/nudix family protein</fullName>
    </submittedName>
</protein>
<comment type="cofactor">
    <cofactor evidence="1">
        <name>Mg(2+)</name>
        <dbReference type="ChEBI" id="CHEBI:18420"/>
    </cofactor>
</comment>
<name>B4RB43_PHEZH</name>
<dbReference type="InterPro" id="IPR015797">
    <property type="entry name" value="NUDIX_hydrolase-like_dom_sf"/>
</dbReference>
<proteinExistence type="predicted"/>
<dbReference type="HOGENOM" id="CLU_037162_13_0_5"/>
<evidence type="ECO:0000313" key="4">
    <source>
        <dbReference type="EMBL" id="ACG78094.1"/>
    </source>
</evidence>
<sequence>MIVEVVGAVVRDGAGRLLVVRKRGTQRFMLPGGKPEPGEDDLAALARELAEELGVSLLSARPLGVFEAPAANEPGRTVRSRPYAAEIEGEPACAAEIEDLRWIDPQAPDVLLAPVLEREILPAIRPFR</sequence>
<evidence type="ECO:0000313" key="5">
    <source>
        <dbReference type="Proteomes" id="UP000001868"/>
    </source>
</evidence>
<keyword evidence="2" id="KW-0378">Hydrolase</keyword>
<dbReference type="CDD" id="cd04690">
    <property type="entry name" value="NUDIX_Hydrolase"/>
    <property type="match status" value="1"/>
</dbReference>
<dbReference type="InterPro" id="IPR020084">
    <property type="entry name" value="NUDIX_hydrolase_CS"/>
</dbReference>
<evidence type="ECO:0000256" key="2">
    <source>
        <dbReference type="ARBA" id="ARBA00022801"/>
    </source>
</evidence>
<feature type="domain" description="Nudix hydrolase" evidence="3">
    <location>
        <begin position="1"/>
        <end position="126"/>
    </location>
</feature>
<evidence type="ECO:0000259" key="3">
    <source>
        <dbReference type="PROSITE" id="PS51462"/>
    </source>
</evidence>
<dbReference type="Gene3D" id="3.90.79.10">
    <property type="entry name" value="Nucleoside Triphosphate Pyrophosphohydrolase"/>
    <property type="match status" value="1"/>
</dbReference>
<dbReference type="KEGG" id="pzu:PHZ_c1683"/>
<dbReference type="Pfam" id="PF00293">
    <property type="entry name" value="NUDIX"/>
    <property type="match status" value="1"/>
</dbReference>
<dbReference type="PANTHER" id="PTHR43046">
    <property type="entry name" value="GDP-MANNOSE MANNOSYL HYDROLASE"/>
    <property type="match status" value="1"/>
</dbReference>
<accession>B4RB43</accession>
<reference evidence="4 5" key="1">
    <citation type="journal article" date="2008" name="BMC Genomics">
        <title>Complete genome of Phenylobacterium zucineum - a novel facultative intracellular bacterium isolated from human erythroleukemia cell line K562.</title>
        <authorList>
            <person name="Luo Y."/>
            <person name="Xu X."/>
            <person name="Ding Z."/>
            <person name="Liu Z."/>
            <person name="Zhang B."/>
            <person name="Yan Z."/>
            <person name="Sun J."/>
            <person name="Hu S."/>
            <person name="Hu X."/>
        </authorList>
    </citation>
    <scope>NUCLEOTIDE SEQUENCE [LARGE SCALE GENOMIC DNA]</scope>
    <source>
        <strain evidence="4 5">HLK1</strain>
    </source>
</reference>
<dbReference type="PROSITE" id="PS51462">
    <property type="entry name" value="NUDIX"/>
    <property type="match status" value="1"/>
</dbReference>
<dbReference type="Proteomes" id="UP000001868">
    <property type="component" value="Chromosome"/>
</dbReference>
<dbReference type="EMBL" id="CP000747">
    <property type="protein sequence ID" value="ACG78094.1"/>
    <property type="molecule type" value="Genomic_DNA"/>
</dbReference>
<dbReference type="PANTHER" id="PTHR43046:SF2">
    <property type="entry name" value="8-OXO-DGTP DIPHOSPHATASE-RELATED"/>
    <property type="match status" value="1"/>
</dbReference>
<dbReference type="AlphaFoldDB" id="B4RB43"/>
<evidence type="ECO:0000256" key="1">
    <source>
        <dbReference type="ARBA" id="ARBA00001946"/>
    </source>
</evidence>
<dbReference type="eggNOG" id="COG1051">
    <property type="taxonomic scope" value="Bacteria"/>
</dbReference>
<dbReference type="PROSITE" id="PS00893">
    <property type="entry name" value="NUDIX_BOX"/>
    <property type="match status" value="1"/>
</dbReference>
<dbReference type="SUPFAM" id="SSF55811">
    <property type="entry name" value="Nudix"/>
    <property type="match status" value="1"/>
</dbReference>
<dbReference type="InterPro" id="IPR000086">
    <property type="entry name" value="NUDIX_hydrolase_dom"/>
</dbReference>
<gene>
    <name evidence="4" type="ordered locus">PHZ_c1683</name>
</gene>
<keyword evidence="5" id="KW-1185">Reference proteome</keyword>
<dbReference type="RefSeq" id="WP_012522236.1">
    <property type="nucleotide sequence ID" value="NC_011144.1"/>
</dbReference>
<dbReference type="GO" id="GO:0016787">
    <property type="term" value="F:hydrolase activity"/>
    <property type="evidence" value="ECO:0007669"/>
    <property type="project" value="UniProtKB-KW"/>
</dbReference>